<protein>
    <submittedName>
        <fullName evidence="1">Uncharacterized protein</fullName>
    </submittedName>
</protein>
<comment type="caution">
    <text evidence="1">The sequence shown here is derived from an EMBL/GenBank/DDBJ whole genome shotgun (WGS) entry which is preliminary data.</text>
</comment>
<sequence length="31" mass="3392">MRRGIGSTQIEQFGIEAGPIRDFVGGAYHEV</sequence>
<dbReference type="EMBL" id="ABLK01000023">
    <property type="protein sequence ID" value="EDT43027.1"/>
    <property type="molecule type" value="Genomic_DNA"/>
</dbReference>
<accession>B1T034</accession>
<dbReference type="AlphaFoldDB" id="B1T034"/>
<dbReference type="Proteomes" id="UP000004814">
    <property type="component" value="Unassembled WGS sequence"/>
</dbReference>
<evidence type="ECO:0000313" key="2">
    <source>
        <dbReference type="Proteomes" id="UP000004814"/>
    </source>
</evidence>
<reference evidence="1 2" key="1">
    <citation type="submission" date="2008-03" db="EMBL/GenBank/DDBJ databases">
        <title>Sequencing of the draft genome and assembly of Burkholderia ambifaria MEX-5.</title>
        <authorList>
            <consortium name="US DOE Joint Genome Institute (JGI-PGF)"/>
            <person name="Copeland A."/>
            <person name="Lucas S."/>
            <person name="Lapidus A."/>
            <person name="Glavina del Rio T."/>
            <person name="Dalin E."/>
            <person name="Tice H."/>
            <person name="Bruce D."/>
            <person name="Goodwin L."/>
            <person name="Pitluck S."/>
            <person name="Larimer F."/>
            <person name="Land M.L."/>
            <person name="Hauser L."/>
            <person name="Tiedje J."/>
            <person name="Richardson P."/>
        </authorList>
    </citation>
    <scope>NUCLEOTIDE SEQUENCE [LARGE SCALE GENOMIC DNA]</scope>
    <source>
        <strain evidence="1 2">MEX-5</strain>
    </source>
</reference>
<evidence type="ECO:0000313" key="1">
    <source>
        <dbReference type="EMBL" id="EDT43027.1"/>
    </source>
</evidence>
<gene>
    <name evidence="1" type="ORF">BamMEX5DRAFT_1150</name>
</gene>
<organism evidence="1 2">
    <name type="scientific">Burkholderia ambifaria MEX-5</name>
    <dbReference type="NCBI Taxonomy" id="396597"/>
    <lineage>
        <taxon>Bacteria</taxon>
        <taxon>Pseudomonadati</taxon>
        <taxon>Pseudomonadota</taxon>
        <taxon>Betaproteobacteria</taxon>
        <taxon>Burkholderiales</taxon>
        <taxon>Burkholderiaceae</taxon>
        <taxon>Burkholderia</taxon>
        <taxon>Burkholderia cepacia complex</taxon>
    </lineage>
</organism>
<name>B1T034_9BURK</name>
<dbReference type="PATRIC" id="fig|396597.7.peg.7155"/>
<proteinExistence type="predicted"/>